<dbReference type="SUPFAM" id="SSF55729">
    <property type="entry name" value="Acyl-CoA N-acyltransferases (Nat)"/>
    <property type="match status" value="1"/>
</dbReference>
<name>A0ABT9HRE9_9SPHN</name>
<evidence type="ECO:0000256" key="1">
    <source>
        <dbReference type="ARBA" id="ARBA00022679"/>
    </source>
</evidence>
<dbReference type="CDD" id="cd04301">
    <property type="entry name" value="NAT_SF"/>
    <property type="match status" value="1"/>
</dbReference>
<keyword evidence="2 4" id="KW-0012">Acyltransferase</keyword>
<dbReference type="EC" id="2.3.1.-" evidence="4"/>
<dbReference type="GO" id="GO:0016746">
    <property type="term" value="F:acyltransferase activity"/>
    <property type="evidence" value="ECO:0007669"/>
    <property type="project" value="UniProtKB-KW"/>
</dbReference>
<dbReference type="EMBL" id="JAVAIM010000001">
    <property type="protein sequence ID" value="MDP4575740.1"/>
    <property type="molecule type" value="Genomic_DNA"/>
</dbReference>
<dbReference type="RefSeq" id="WP_305932994.1">
    <property type="nucleotide sequence ID" value="NZ_JAVAIM010000001.1"/>
</dbReference>
<dbReference type="Proteomes" id="UP001240639">
    <property type="component" value="Unassembled WGS sequence"/>
</dbReference>
<evidence type="ECO:0000313" key="5">
    <source>
        <dbReference type="Proteomes" id="UP001240639"/>
    </source>
</evidence>
<gene>
    <name evidence="4" type="ORF">Q9K02_11370</name>
</gene>
<keyword evidence="1 4" id="KW-0808">Transferase</keyword>
<protein>
    <submittedName>
        <fullName evidence="4">GNAT family N-acetyltransferase</fullName>
        <ecNumber evidence="4">2.3.1.-</ecNumber>
    </submittedName>
</protein>
<dbReference type="Pfam" id="PF00583">
    <property type="entry name" value="Acetyltransf_1"/>
    <property type="match status" value="1"/>
</dbReference>
<evidence type="ECO:0000256" key="2">
    <source>
        <dbReference type="ARBA" id="ARBA00023315"/>
    </source>
</evidence>
<feature type="domain" description="N-acetyltransferase" evidence="3">
    <location>
        <begin position="1"/>
        <end position="142"/>
    </location>
</feature>
<sequence>MNEIDKLMAVMDAAFDPHWREAWTRTQVEGSLALPHTYALLCNPQGGAVGADDEAAGFVLARRAPGEEELLLVAVHPDHRGKGLGRNLLEQFFESARNGGAEQVFLEMRANNPAERLYRAVGFEPIGQRPAYYRTLDGKALDAITFGRKL</sequence>
<evidence type="ECO:0000313" key="4">
    <source>
        <dbReference type="EMBL" id="MDP4575740.1"/>
    </source>
</evidence>
<dbReference type="PANTHER" id="PTHR43420:SF12">
    <property type="entry name" value="N-ACETYLTRANSFERASE DOMAIN-CONTAINING PROTEIN"/>
    <property type="match status" value="1"/>
</dbReference>
<dbReference type="PROSITE" id="PS51186">
    <property type="entry name" value="GNAT"/>
    <property type="match status" value="1"/>
</dbReference>
<dbReference type="PANTHER" id="PTHR43420">
    <property type="entry name" value="ACETYLTRANSFERASE"/>
    <property type="match status" value="1"/>
</dbReference>
<comment type="caution">
    <text evidence="4">The sequence shown here is derived from an EMBL/GenBank/DDBJ whole genome shotgun (WGS) entry which is preliminary data.</text>
</comment>
<organism evidence="4 5">
    <name type="scientific">Qipengyuania profundimaris</name>
    <dbReference type="NCBI Taxonomy" id="3067652"/>
    <lineage>
        <taxon>Bacteria</taxon>
        <taxon>Pseudomonadati</taxon>
        <taxon>Pseudomonadota</taxon>
        <taxon>Alphaproteobacteria</taxon>
        <taxon>Sphingomonadales</taxon>
        <taxon>Erythrobacteraceae</taxon>
        <taxon>Qipengyuania</taxon>
    </lineage>
</organism>
<keyword evidence="5" id="KW-1185">Reference proteome</keyword>
<dbReference type="InterPro" id="IPR050680">
    <property type="entry name" value="YpeA/RimI_acetyltransf"/>
</dbReference>
<evidence type="ECO:0000259" key="3">
    <source>
        <dbReference type="PROSITE" id="PS51186"/>
    </source>
</evidence>
<proteinExistence type="predicted"/>
<dbReference type="InterPro" id="IPR000182">
    <property type="entry name" value="GNAT_dom"/>
</dbReference>
<dbReference type="Gene3D" id="3.40.630.30">
    <property type="match status" value="1"/>
</dbReference>
<dbReference type="InterPro" id="IPR016181">
    <property type="entry name" value="Acyl_CoA_acyltransferase"/>
</dbReference>
<accession>A0ABT9HRE9</accession>
<reference evidence="4 5" key="1">
    <citation type="submission" date="2023-08" db="EMBL/GenBank/DDBJ databases">
        <title>genomic of G39.</title>
        <authorList>
            <person name="Wang Y."/>
        </authorList>
    </citation>
    <scope>NUCLEOTIDE SEQUENCE [LARGE SCALE GENOMIC DNA]</scope>
    <source>
        <strain evidence="4 5">G39</strain>
    </source>
</reference>